<dbReference type="EMBL" id="BK015355">
    <property type="protein sequence ID" value="DAE02913.1"/>
    <property type="molecule type" value="Genomic_DNA"/>
</dbReference>
<name>A0A8S5P940_9CAUD</name>
<sequence length="60" mass="6954">MSEEREILIGLTGIATRFRVSKSTVRAWYARGAPIIRLGERSYRAVFDDVVAWLKRESIR</sequence>
<organism evidence="1">
    <name type="scientific">Siphoviridae sp. ct8Hx23</name>
    <dbReference type="NCBI Taxonomy" id="2825360"/>
    <lineage>
        <taxon>Viruses</taxon>
        <taxon>Duplodnaviria</taxon>
        <taxon>Heunggongvirae</taxon>
        <taxon>Uroviricota</taxon>
        <taxon>Caudoviricetes</taxon>
    </lineage>
</organism>
<dbReference type="Gene3D" id="1.10.10.10">
    <property type="entry name" value="Winged helix-like DNA-binding domain superfamily/Winged helix DNA-binding domain"/>
    <property type="match status" value="1"/>
</dbReference>
<reference evidence="1" key="1">
    <citation type="journal article" date="2021" name="Proc. Natl. Acad. Sci. U.S.A.">
        <title>A Catalog of Tens of Thousands of Viruses from Human Metagenomes Reveals Hidden Associations with Chronic Diseases.</title>
        <authorList>
            <person name="Tisza M.J."/>
            <person name="Buck C.B."/>
        </authorList>
    </citation>
    <scope>NUCLEOTIDE SEQUENCE</scope>
    <source>
        <strain evidence="1">Ct8Hx23</strain>
    </source>
</reference>
<protein>
    <submittedName>
        <fullName evidence="1">Putative excisionase</fullName>
    </submittedName>
</protein>
<proteinExistence type="predicted"/>
<evidence type="ECO:0000313" key="1">
    <source>
        <dbReference type="EMBL" id="DAE02913.1"/>
    </source>
</evidence>
<accession>A0A8S5P940</accession>
<dbReference type="InterPro" id="IPR036388">
    <property type="entry name" value="WH-like_DNA-bd_sf"/>
</dbReference>